<evidence type="ECO:0000256" key="4">
    <source>
        <dbReference type="ARBA" id="ARBA00022741"/>
    </source>
</evidence>
<comment type="similarity">
    <text evidence="1">In the C-terminal section; belongs to the glutathionylspermidine synthase preATP-grasp family.</text>
</comment>
<dbReference type="InterPro" id="IPR007921">
    <property type="entry name" value="CHAP_dom"/>
</dbReference>
<dbReference type="PROSITE" id="PS50911">
    <property type="entry name" value="CHAP"/>
    <property type="match status" value="1"/>
</dbReference>
<dbReference type="GO" id="GO:0016874">
    <property type="term" value="F:ligase activity"/>
    <property type="evidence" value="ECO:0007669"/>
    <property type="project" value="UniProtKB-KW"/>
</dbReference>
<dbReference type="SUPFAM" id="SSF52440">
    <property type="entry name" value="PreATP-grasp domain"/>
    <property type="match status" value="1"/>
</dbReference>
<accession>S9USX8</accession>
<keyword evidence="4" id="KW-0547">Nucleotide-binding</keyword>
<dbReference type="VEuPathDB" id="TriTrypDB:ADEAN_000901100"/>
<keyword evidence="2" id="KW-0436">Ligase</keyword>
<dbReference type="InterPro" id="IPR038765">
    <property type="entry name" value="Papain-like_cys_pep_sf"/>
</dbReference>
<reference evidence="8 9" key="1">
    <citation type="submission" date="2020-08" db="EMBL/GenBank/DDBJ databases">
        <authorList>
            <person name="Newling K."/>
            <person name="Davey J."/>
            <person name="Forrester S."/>
        </authorList>
    </citation>
    <scope>NUCLEOTIDE SEQUENCE [LARGE SCALE GENOMIC DNA]</scope>
    <source>
        <strain evidence="9">Crithidia deanei Carvalho (ATCC PRA-265)</strain>
    </source>
</reference>
<keyword evidence="3" id="KW-0479">Metal-binding</keyword>
<evidence type="ECO:0000256" key="1">
    <source>
        <dbReference type="ARBA" id="ARBA00008227"/>
    </source>
</evidence>
<dbReference type="GO" id="GO:0046872">
    <property type="term" value="F:metal ion binding"/>
    <property type="evidence" value="ECO:0007669"/>
    <property type="project" value="UniProtKB-KW"/>
</dbReference>
<dbReference type="EMBL" id="LR877165">
    <property type="protein sequence ID" value="CAD2221479.1"/>
    <property type="molecule type" value="Genomic_DNA"/>
</dbReference>
<dbReference type="Gene3D" id="3.90.1720.10">
    <property type="entry name" value="endopeptidase domain like (from Nostoc punctiforme)"/>
    <property type="match status" value="1"/>
</dbReference>
<dbReference type="GO" id="GO:0005524">
    <property type="term" value="F:ATP binding"/>
    <property type="evidence" value="ECO:0007669"/>
    <property type="project" value="UniProtKB-KW"/>
</dbReference>
<evidence type="ECO:0000313" key="8">
    <source>
        <dbReference type="EMBL" id="CAD2221479.1"/>
    </source>
</evidence>
<dbReference type="InterPro" id="IPR016185">
    <property type="entry name" value="PreATP-grasp_dom_sf"/>
</dbReference>
<dbReference type="SUPFAM" id="SSF54001">
    <property type="entry name" value="Cysteine proteinases"/>
    <property type="match status" value="1"/>
</dbReference>
<dbReference type="InterPro" id="IPR005494">
    <property type="entry name" value="GSPS_pre-ATP-grasp-like_dom"/>
</dbReference>
<dbReference type="InterPro" id="IPR051705">
    <property type="entry name" value="Gsp_Synthetase/Amidase"/>
</dbReference>
<proteinExistence type="inferred from homology"/>
<dbReference type="Proteomes" id="UP000515908">
    <property type="component" value="Chromosome 21"/>
</dbReference>
<feature type="domain" description="Peptidase C51" evidence="7">
    <location>
        <begin position="30"/>
        <end position="174"/>
    </location>
</feature>
<evidence type="ECO:0000256" key="5">
    <source>
        <dbReference type="ARBA" id="ARBA00022840"/>
    </source>
</evidence>
<keyword evidence="5" id="KW-0067">ATP-binding</keyword>
<evidence type="ECO:0000313" key="9">
    <source>
        <dbReference type="Proteomes" id="UP000515908"/>
    </source>
</evidence>
<dbReference type="Pfam" id="PF05257">
    <property type="entry name" value="CHAP"/>
    <property type="match status" value="1"/>
</dbReference>
<dbReference type="Gene3D" id="3.30.1490.330">
    <property type="match status" value="1"/>
</dbReference>
<keyword evidence="6" id="KW-0460">Magnesium</keyword>
<evidence type="ECO:0000256" key="2">
    <source>
        <dbReference type="ARBA" id="ARBA00022598"/>
    </source>
</evidence>
<dbReference type="AlphaFoldDB" id="S9USX8"/>
<gene>
    <name evidence="8" type="ORF">ADEAN_000901100</name>
</gene>
<evidence type="ECO:0000256" key="3">
    <source>
        <dbReference type="ARBA" id="ARBA00022723"/>
    </source>
</evidence>
<organism evidence="8 9">
    <name type="scientific">Angomonas deanei</name>
    <dbReference type="NCBI Taxonomy" id="59799"/>
    <lineage>
        <taxon>Eukaryota</taxon>
        <taxon>Discoba</taxon>
        <taxon>Euglenozoa</taxon>
        <taxon>Kinetoplastea</taxon>
        <taxon>Metakinetoplastina</taxon>
        <taxon>Trypanosomatida</taxon>
        <taxon>Trypanosomatidae</taxon>
        <taxon>Strigomonadinae</taxon>
        <taxon>Angomonas</taxon>
    </lineage>
</organism>
<protein>
    <submittedName>
        <fullName evidence="8">CHAP domain/Glutathionylspermidine synthase preATP-grasp, putative</fullName>
    </submittedName>
</protein>
<dbReference type="PANTHER" id="PTHR30094">
    <property type="entry name" value="BIFUNCTIONAL GLUTATHIONYLSPERMIDINE SYNTHETASE/AMIDASE-RELATED"/>
    <property type="match status" value="1"/>
</dbReference>
<dbReference type="Pfam" id="PF03738">
    <property type="entry name" value="GSP_synth"/>
    <property type="match status" value="1"/>
</dbReference>
<dbReference type="PANTHER" id="PTHR30094:SF17">
    <property type="entry name" value="SYNTHETASE, PUTATIVE-RELATED"/>
    <property type="match status" value="1"/>
</dbReference>
<dbReference type="OrthoDB" id="64566at2759"/>
<name>S9USX8_9TRYP</name>
<keyword evidence="9" id="KW-1185">Reference proteome</keyword>
<sequence length="656" mass="75342">MPPKYSFQREGFVPYGEVQGYAPGGIPAYSNKHDRFFSGERSIDGNLYCGYKYQCVEFARRWLYERKGLVLPDVNWACHIFKLKTVTDAATNESVPVEIHRNRTGERPVADSLLIYASSEANVVGHVGVITEVGEDYVSVADQNYRFYKWEGDYNFRLKLETTTADDGSVIYTIVDDIDPDDVEIPLGWITFPVPDRDANSPPLTLHESLHFKEPTELYLQRKKFVPTESKPNWLDLTNPAERLFVEEFGMDVSRSRLEETEASYYAMSHELFLKCVEYGVQLHNIFLEATEEVLNDDEKFKIFQIPTEFWERIRHSFNYQRTYISGRFDFAFNNTTKQLKCFEYNADSASTMLECGRIQEKWAQSIGLDKTNSRNSGFAMDRNLTAAWEHCGATGRVHFLVDDDKEEMYTALYCAEGAQRAGLDTKLCVMFDEFHFNEEGLVCDSDNIVVRNVWKTWMWESAITDYYAAKEERGENWKPSPKDKVRLCDVLLPLEKSVWSEMLFFEPMWKLIPSNKAILPIIYKNHPEHPAILKADYELTDELKKVGYAKKPIVGRVGRNVTLTTGEGEVAASSGGNYGERDMIYQELYKMEEQDGYYAILGGWMLGDAYSGTGIREDKALITGLESPFSAIRIILDTMPKPVTHEDLDKMAEDE</sequence>
<dbReference type="SUPFAM" id="SSF56059">
    <property type="entry name" value="Glutathione synthetase ATP-binding domain-like"/>
    <property type="match status" value="1"/>
</dbReference>
<evidence type="ECO:0000256" key="6">
    <source>
        <dbReference type="ARBA" id="ARBA00022842"/>
    </source>
</evidence>
<evidence type="ECO:0000259" key="7">
    <source>
        <dbReference type="PROSITE" id="PS50911"/>
    </source>
</evidence>